<dbReference type="PRINTS" id="PR01438">
    <property type="entry name" value="UNVRSLSTRESS"/>
</dbReference>
<reference evidence="3 4" key="1">
    <citation type="submission" date="2020-08" db="EMBL/GenBank/DDBJ databases">
        <title>Sequencing the genomes of 1000 actinobacteria strains.</title>
        <authorList>
            <person name="Klenk H.-P."/>
        </authorList>
    </citation>
    <scope>NUCLEOTIDE SEQUENCE [LARGE SCALE GENOMIC DNA]</scope>
    <source>
        <strain evidence="3 4">DSM 41654</strain>
    </source>
</reference>
<accession>A0A7W7VYE4</accession>
<dbReference type="PANTHER" id="PTHR46268:SF6">
    <property type="entry name" value="UNIVERSAL STRESS PROTEIN UP12"/>
    <property type="match status" value="1"/>
</dbReference>
<dbReference type="Pfam" id="PF00582">
    <property type="entry name" value="Usp"/>
    <property type="match status" value="1"/>
</dbReference>
<dbReference type="Gene3D" id="3.40.50.12370">
    <property type="match status" value="1"/>
</dbReference>
<dbReference type="PANTHER" id="PTHR46268">
    <property type="entry name" value="STRESS RESPONSE PROTEIN NHAX"/>
    <property type="match status" value="1"/>
</dbReference>
<evidence type="ECO:0000313" key="3">
    <source>
        <dbReference type="EMBL" id="MBB4927451.1"/>
    </source>
</evidence>
<feature type="domain" description="UspA" evidence="2">
    <location>
        <begin position="6"/>
        <end position="145"/>
    </location>
</feature>
<dbReference type="AlphaFoldDB" id="A0A7W7VYE4"/>
<sequence>MTEDTRIVVGVSGSPSSPTVLRRAFGEALQRDAVLVAVHAWTPAGGEQAYRTHPCPSLERAWEQAAFARLDAALLEAFGGEPVGVRVERVVIRGEAGPSLVQVADGPGDLLVIGTGRRSRLLRLLRGSVSRYCLAHSACAVVAVPPTVSGAGDAADRQTRRFSLVVSV</sequence>
<gene>
    <name evidence="3" type="ORF">FHR34_006444</name>
</gene>
<evidence type="ECO:0000256" key="1">
    <source>
        <dbReference type="ARBA" id="ARBA00008791"/>
    </source>
</evidence>
<dbReference type="CDD" id="cd00293">
    <property type="entry name" value="USP-like"/>
    <property type="match status" value="1"/>
</dbReference>
<keyword evidence="4" id="KW-1185">Reference proteome</keyword>
<dbReference type="Proteomes" id="UP000540506">
    <property type="component" value="Unassembled WGS sequence"/>
</dbReference>
<dbReference type="InterPro" id="IPR006015">
    <property type="entry name" value="Universal_stress_UspA"/>
</dbReference>
<protein>
    <submittedName>
        <fullName evidence="3">Nucleotide-binding universal stress UspA family protein</fullName>
    </submittedName>
</protein>
<organism evidence="3 4">
    <name type="scientific">Kitasatospora kifunensis</name>
    <name type="common">Streptomyces kifunensis</name>
    <dbReference type="NCBI Taxonomy" id="58351"/>
    <lineage>
        <taxon>Bacteria</taxon>
        <taxon>Bacillati</taxon>
        <taxon>Actinomycetota</taxon>
        <taxon>Actinomycetes</taxon>
        <taxon>Kitasatosporales</taxon>
        <taxon>Streptomycetaceae</taxon>
        <taxon>Kitasatospora</taxon>
    </lineage>
</organism>
<dbReference type="EMBL" id="JACHJV010000001">
    <property type="protein sequence ID" value="MBB4927451.1"/>
    <property type="molecule type" value="Genomic_DNA"/>
</dbReference>
<dbReference type="RefSeq" id="WP_184941755.1">
    <property type="nucleotide sequence ID" value="NZ_JACHJV010000001.1"/>
</dbReference>
<name>A0A7W7VYE4_KITKI</name>
<evidence type="ECO:0000259" key="2">
    <source>
        <dbReference type="Pfam" id="PF00582"/>
    </source>
</evidence>
<comment type="caution">
    <text evidence="3">The sequence shown here is derived from an EMBL/GenBank/DDBJ whole genome shotgun (WGS) entry which is preliminary data.</text>
</comment>
<dbReference type="InterPro" id="IPR006016">
    <property type="entry name" value="UspA"/>
</dbReference>
<comment type="similarity">
    <text evidence="1">Belongs to the universal stress protein A family.</text>
</comment>
<evidence type="ECO:0000313" key="4">
    <source>
        <dbReference type="Proteomes" id="UP000540506"/>
    </source>
</evidence>
<proteinExistence type="inferred from homology"/>
<dbReference type="SUPFAM" id="SSF52402">
    <property type="entry name" value="Adenine nucleotide alpha hydrolases-like"/>
    <property type="match status" value="1"/>
</dbReference>